<sequence length="113" mass="12543">MTAEIVISSVILLISVAPLIIIGIVQYRSKEPVGFWSGKKPPQKEQITDVKAYNRKHGIMWILLGVGVILCFVCGLAFGELMAGYLCMVEVAGGILAMIAYHKKLERMYDKKE</sequence>
<dbReference type="Proteomes" id="UP001154420">
    <property type="component" value="Unassembled WGS sequence"/>
</dbReference>
<accession>A0A9X5BJ09</accession>
<keyword evidence="3" id="KW-1185">Reference proteome</keyword>
<feature type="transmembrane region" description="Helical" evidence="1">
    <location>
        <begin position="84"/>
        <end position="102"/>
    </location>
</feature>
<evidence type="ECO:0000313" key="3">
    <source>
        <dbReference type="Proteomes" id="UP001154420"/>
    </source>
</evidence>
<dbReference type="OrthoDB" id="2052696at2"/>
<organism evidence="2 3">
    <name type="scientific">Parablautia muri</name>
    <dbReference type="NCBI Taxonomy" id="2320879"/>
    <lineage>
        <taxon>Bacteria</taxon>
        <taxon>Bacillati</taxon>
        <taxon>Bacillota</taxon>
        <taxon>Clostridia</taxon>
        <taxon>Lachnospirales</taxon>
        <taxon>Lachnospiraceae</taxon>
        <taxon>Parablautia</taxon>
    </lineage>
</organism>
<name>A0A9X5BJ09_9FIRM</name>
<evidence type="ECO:0000256" key="1">
    <source>
        <dbReference type="SAM" id="Phobius"/>
    </source>
</evidence>
<feature type="transmembrane region" description="Helical" evidence="1">
    <location>
        <begin position="6"/>
        <end position="25"/>
    </location>
</feature>
<comment type="caution">
    <text evidence="2">The sequence shown here is derived from an EMBL/GenBank/DDBJ whole genome shotgun (WGS) entry which is preliminary data.</text>
</comment>
<keyword evidence="1" id="KW-1133">Transmembrane helix</keyword>
<gene>
    <name evidence="2" type="ORF">D5281_21020</name>
</gene>
<dbReference type="RefSeq" id="WP_160561948.1">
    <property type="nucleotide sequence ID" value="NZ_QZDT01000059.1"/>
</dbReference>
<feature type="transmembrane region" description="Helical" evidence="1">
    <location>
        <begin position="59"/>
        <end position="78"/>
    </location>
</feature>
<evidence type="ECO:0008006" key="4">
    <source>
        <dbReference type="Google" id="ProtNLM"/>
    </source>
</evidence>
<keyword evidence="1" id="KW-0472">Membrane</keyword>
<proteinExistence type="predicted"/>
<evidence type="ECO:0000313" key="2">
    <source>
        <dbReference type="EMBL" id="NBJ94981.1"/>
    </source>
</evidence>
<dbReference type="EMBL" id="QZDT01000059">
    <property type="protein sequence ID" value="NBJ94981.1"/>
    <property type="molecule type" value="Genomic_DNA"/>
</dbReference>
<reference evidence="2" key="1">
    <citation type="submission" date="2018-09" db="EMBL/GenBank/DDBJ databases">
        <title>Murine metabolic-syndrome-specific gut microbial biobank.</title>
        <authorList>
            <person name="Liu C."/>
        </authorList>
    </citation>
    <scope>NUCLEOTIDE SEQUENCE</scope>
    <source>
        <strain evidence="2">D42-62</strain>
    </source>
</reference>
<dbReference type="AlphaFoldDB" id="A0A9X5BJ09"/>
<protein>
    <recommendedName>
        <fullName evidence="4">DUF3784 domain-containing protein</fullName>
    </recommendedName>
</protein>
<keyword evidence="1" id="KW-0812">Transmembrane</keyword>